<keyword evidence="3" id="KW-0812">Transmembrane</keyword>
<comment type="caution">
    <text evidence="4">The sequence shown here is derived from an EMBL/GenBank/DDBJ whole genome shotgun (WGS) entry which is preliminary data.</text>
</comment>
<evidence type="ECO:0008006" key="6">
    <source>
        <dbReference type="Google" id="ProtNLM"/>
    </source>
</evidence>
<accession>A0ABX1LUD8</accession>
<feature type="compositionally biased region" description="Polar residues" evidence="2">
    <location>
        <begin position="176"/>
        <end position="195"/>
    </location>
</feature>
<evidence type="ECO:0000313" key="5">
    <source>
        <dbReference type="Proteomes" id="UP000738376"/>
    </source>
</evidence>
<evidence type="ECO:0000256" key="2">
    <source>
        <dbReference type="SAM" id="MobiDB-lite"/>
    </source>
</evidence>
<keyword evidence="3" id="KW-0472">Membrane</keyword>
<gene>
    <name evidence="4" type="ORF">HC246_11590</name>
</gene>
<organism evidence="4 5">
    <name type="scientific">Pseudanabaena yagii GIHE-NHR1</name>
    <dbReference type="NCBI Taxonomy" id="2722753"/>
    <lineage>
        <taxon>Bacteria</taxon>
        <taxon>Bacillati</taxon>
        <taxon>Cyanobacteriota</taxon>
        <taxon>Cyanophyceae</taxon>
        <taxon>Pseudanabaenales</taxon>
        <taxon>Pseudanabaenaceae</taxon>
        <taxon>Pseudanabaena</taxon>
        <taxon>Pseudanabaena yagii</taxon>
    </lineage>
</organism>
<evidence type="ECO:0000313" key="4">
    <source>
        <dbReference type="EMBL" id="NMF58646.1"/>
    </source>
</evidence>
<keyword evidence="3" id="KW-1133">Transmembrane helix</keyword>
<proteinExistence type="predicted"/>
<evidence type="ECO:0000256" key="3">
    <source>
        <dbReference type="SAM" id="Phobius"/>
    </source>
</evidence>
<name>A0ABX1LUD8_9CYAN</name>
<keyword evidence="1" id="KW-0175">Coiled coil</keyword>
<evidence type="ECO:0000256" key="1">
    <source>
        <dbReference type="SAM" id="Coils"/>
    </source>
</evidence>
<dbReference type="RefSeq" id="WP_169363524.1">
    <property type="nucleotide sequence ID" value="NZ_JAAVJL010000001.1"/>
</dbReference>
<reference evidence="4 5" key="1">
    <citation type="submission" date="2020-03" db="EMBL/GenBank/DDBJ databases">
        <title>Draft Genome Sequence of 2-Methylisoborneol Producing Pseudanabaena yagii Strain GIHE-NHR1 Isolated from North Han River in South Korea.</title>
        <authorList>
            <person name="Jeong J."/>
        </authorList>
    </citation>
    <scope>NUCLEOTIDE SEQUENCE [LARGE SCALE GENOMIC DNA]</scope>
    <source>
        <strain evidence="4 5">GIHE-NHR1</strain>
    </source>
</reference>
<feature type="transmembrane region" description="Helical" evidence="3">
    <location>
        <begin position="88"/>
        <end position="109"/>
    </location>
</feature>
<protein>
    <recommendedName>
        <fullName evidence="6">Cell division protein FtsL</fullName>
    </recommendedName>
</protein>
<feature type="coiled-coil region" evidence="1">
    <location>
        <begin position="112"/>
        <end position="139"/>
    </location>
</feature>
<dbReference type="Proteomes" id="UP000738376">
    <property type="component" value="Unassembled WGS sequence"/>
</dbReference>
<feature type="region of interest" description="Disordered" evidence="2">
    <location>
        <begin position="174"/>
        <end position="195"/>
    </location>
</feature>
<sequence length="195" mass="21423">MVAKRNPSPRVSPTVAKQTLRRSQDQNGRNDVVSIGARSNHSVSSGKFPTPTAVNPELSATNSYSEAVAHSIQRKREQYCRTKATESIIVIAVNVALSLAAIAAITRLLPYQSSQKDRLDEITTEVNSAEQRVNTLREQLPQTLNSGKSREMLLRKQGLIKSNQMTIKLLDPTEIASPNNDGVMPTTTTAQRTKQ</sequence>
<feature type="region of interest" description="Disordered" evidence="2">
    <location>
        <begin position="1"/>
        <end position="57"/>
    </location>
</feature>
<dbReference type="EMBL" id="JAAVJL010000001">
    <property type="protein sequence ID" value="NMF58646.1"/>
    <property type="molecule type" value="Genomic_DNA"/>
</dbReference>
<feature type="compositionally biased region" description="Polar residues" evidence="2">
    <location>
        <begin position="37"/>
        <end position="47"/>
    </location>
</feature>
<keyword evidence="5" id="KW-1185">Reference proteome</keyword>